<dbReference type="AlphaFoldDB" id="A0AAI9AFY4"/>
<accession>A0AAI9AFY4</accession>
<dbReference type="EMBL" id="ABCJ01000016">
    <property type="protein sequence ID" value="EDM22917.1"/>
    <property type="molecule type" value="Genomic_DNA"/>
</dbReference>
<proteinExistence type="predicted"/>
<name>A0AAI9AFY4_9BACT</name>
<reference evidence="1 2" key="1">
    <citation type="journal article" date="2011" name="Stand. Genomic Sci.">
        <title>Draft genome sequence of Caminibacter mediatlanticus strain TB-2, an epsilonproteobacterium isolated from a deep-sea hydrothermal vent.</title>
        <authorList>
            <person name="Giovannelli D."/>
            <person name="Ferriera S."/>
            <person name="Johnson J."/>
            <person name="Kravitz S."/>
            <person name="Perez-Rodriguez I."/>
            <person name="Ricci J."/>
            <person name="O'Brien C."/>
            <person name="Voordeckers J.W."/>
            <person name="Bini E."/>
            <person name="Vetriani C."/>
        </authorList>
    </citation>
    <scope>NUCLEOTIDE SEQUENCE [LARGE SCALE GENOMIC DNA]</scope>
    <source>
        <strain evidence="1 2">TB-2</strain>
    </source>
</reference>
<dbReference type="Proteomes" id="UP000003288">
    <property type="component" value="Unassembled WGS sequence"/>
</dbReference>
<feature type="non-terminal residue" evidence="1">
    <location>
        <position position="1"/>
    </location>
</feature>
<gene>
    <name evidence="1" type="ORF">CMTB2_07755</name>
</gene>
<comment type="caution">
    <text evidence="1">The sequence shown here is derived from an EMBL/GenBank/DDBJ whole genome shotgun (WGS) entry which is preliminary data.</text>
</comment>
<sequence>AVMVVEVFTNSPIALLVLKLMPKKFRIGTNAIALPIPPTAKKVERIKVIKKTSI</sequence>
<evidence type="ECO:0000313" key="1">
    <source>
        <dbReference type="EMBL" id="EDM22917.1"/>
    </source>
</evidence>
<evidence type="ECO:0000313" key="2">
    <source>
        <dbReference type="Proteomes" id="UP000003288"/>
    </source>
</evidence>
<protein>
    <submittedName>
        <fullName evidence="1">Uncharacterized protein</fullName>
    </submittedName>
</protein>
<organism evidence="1 2">
    <name type="scientific">Caminibacter mediatlanticus TB-2</name>
    <dbReference type="NCBI Taxonomy" id="391592"/>
    <lineage>
        <taxon>Bacteria</taxon>
        <taxon>Pseudomonadati</taxon>
        <taxon>Campylobacterota</taxon>
        <taxon>Epsilonproteobacteria</taxon>
        <taxon>Nautiliales</taxon>
        <taxon>Nautiliaceae</taxon>
        <taxon>Caminibacter</taxon>
    </lineage>
</organism>